<evidence type="ECO:0000256" key="1">
    <source>
        <dbReference type="SAM" id="Coils"/>
    </source>
</evidence>
<dbReference type="EMBL" id="MK072410">
    <property type="protein sequence ID" value="AYV84520.1"/>
    <property type="molecule type" value="Genomic_DNA"/>
</dbReference>
<sequence>MPDDFIKTISDLDCEIHQLKKKLRKLAEVVHESGIRLDAEIARLEQQIAELEKRVNRLTNYPVGRMQMTISATGPLREVTFSSGGIFNPIKGITITDDNGFFKVDQAGLYEFNLSFLSIGGQTGVPPEFFDFGPFLRIMRGTGVQLFDLYRTTAFTGQMNVSPTFLFQFELADQISFLFQVPENITISPSNSVYIHKVSDPLV</sequence>
<protein>
    <submittedName>
        <fullName evidence="2">Uncharacterized protein</fullName>
    </submittedName>
</protein>
<reference evidence="2" key="1">
    <citation type="submission" date="2018-10" db="EMBL/GenBank/DDBJ databases">
        <title>Hidden diversity of soil giant viruses.</title>
        <authorList>
            <person name="Schulz F."/>
            <person name="Alteio L."/>
            <person name="Goudeau D."/>
            <person name="Ryan E.M."/>
            <person name="Malmstrom R.R."/>
            <person name="Blanchard J."/>
            <person name="Woyke T."/>
        </authorList>
    </citation>
    <scope>NUCLEOTIDE SEQUENCE</scope>
    <source>
        <strain evidence="2">HYV1</strain>
    </source>
</reference>
<gene>
    <name evidence="2" type="ORF">Hyperionvirus28_8</name>
</gene>
<organism evidence="2">
    <name type="scientific">Hyperionvirus sp</name>
    <dbReference type="NCBI Taxonomy" id="2487770"/>
    <lineage>
        <taxon>Viruses</taxon>
        <taxon>Varidnaviria</taxon>
        <taxon>Bamfordvirae</taxon>
        <taxon>Nucleocytoviricota</taxon>
        <taxon>Megaviricetes</taxon>
        <taxon>Imitervirales</taxon>
        <taxon>Mimiviridae</taxon>
        <taxon>Klosneuvirinae</taxon>
    </lineage>
</organism>
<name>A0A3G5ABE3_9VIRU</name>
<evidence type="ECO:0000313" key="2">
    <source>
        <dbReference type="EMBL" id="AYV84520.1"/>
    </source>
</evidence>
<feature type="coiled-coil region" evidence="1">
    <location>
        <begin position="9"/>
        <end position="61"/>
    </location>
</feature>
<accession>A0A3G5ABE3</accession>
<proteinExistence type="predicted"/>
<keyword evidence="1" id="KW-0175">Coiled coil</keyword>